<dbReference type="PANTHER" id="PTHR34610:SF3">
    <property type="entry name" value="SSL7007 PROTEIN"/>
    <property type="match status" value="1"/>
</dbReference>
<reference evidence="2 3" key="1">
    <citation type="submission" date="2019-04" db="EMBL/GenBank/DDBJ databases">
        <title>Long-read de novo sequencing of Cupriavidus necator H16.</title>
        <authorList>
            <person name="Little G.T."/>
            <person name="Ehsaan M."/>
            <person name="Arenas-Lopez C."/>
            <person name="Jawed K."/>
            <person name="Winzer K."/>
            <person name="Kovacs K."/>
            <person name="Malys N."/>
            <person name="Minton N.P."/>
        </authorList>
    </citation>
    <scope>NUCLEOTIDE SEQUENCE [LARGE SCALE GENOMIC DNA]</scope>
    <source>
        <strain evidence="2 3">H16</strain>
    </source>
</reference>
<dbReference type="Proteomes" id="UP000296079">
    <property type="component" value="Chromosome 1"/>
</dbReference>
<proteinExistence type="predicted"/>
<dbReference type="PANTHER" id="PTHR34610">
    <property type="entry name" value="SSL7007 PROTEIN"/>
    <property type="match status" value="1"/>
</dbReference>
<sequence>MRLDTTATTLFASPAGVTSAPRVVLDSNIWVDLLVFRDPHVEPIRTALEAGTIAPVIRADCREELRRVLAYPQFARFDIDIDAALATVDRLASLEAAPPQADYDAIRLPRCKDTDDQKFVELAHFAGAACLVSKDKAVLKLRTRLRRSSGVEVMTPPAFGAWLATLGAASAADPL</sequence>
<protein>
    <submittedName>
        <fullName evidence="2">PIN domain-containing protein</fullName>
    </submittedName>
</protein>
<evidence type="ECO:0000259" key="1">
    <source>
        <dbReference type="Pfam" id="PF13470"/>
    </source>
</evidence>
<dbReference type="SUPFAM" id="SSF88723">
    <property type="entry name" value="PIN domain-like"/>
    <property type="match status" value="1"/>
</dbReference>
<name>A0AAE5ZC01_CUPNH</name>
<dbReference type="InterPro" id="IPR029060">
    <property type="entry name" value="PIN-like_dom_sf"/>
</dbReference>
<dbReference type="AlphaFoldDB" id="A0AAE5ZC01"/>
<organism evidence="2 3">
    <name type="scientific">Cupriavidus necator (strain ATCC 17699 / DSM 428 / KCTC 22496 / NCIMB 10442 / H16 / Stanier 337)</name>
    <name type="common">Ralstonia eutropha</name>
    <dbReference type="NCBI Taxonomy" id="381666"/>
    <lineage>
        <taxon>Bacteria</taxon>
        <taxon>Pseudomonadati</taxon>
        <taxon>Pseudomonadota</taxon>
        <taxon>Betaproteobacteria</taxon>
        <taxon>Burkholderiales</taxon>
        <taxon>Burkholderiaceae</taxon>
        <taxon>Cupriavidus</taxon>
    </lineage>
</organism>
<dbReference type="Pfam" id="PF13470">
    <property type="entry name" value="PIN_3"/>
    <property type="match status" value="1"/>
</dbReference>
<dbReference type="EMBL" id="CP039287">
    <property type="protein sequence ID" value="QCC00151.1"/>
    <property type="molecule type" value="Genomic_DNA"/>
</dbReference>
<feature type="domain" description="PIN" evidence="1">
    <location>
        <begin position="22"/>
        <end position="137"/>
    </location>
</feature>
<dbReference type="RefSeq" id="WP_010809078.1">
    <property type="nucleotide sequence ID" value="NC_008313.1"/>
</dbReference>
<evidence type="ECO:0000313" key="2">
    <source>
        <dbReference type="EMBL" id="QCC00151.1"/>
    </source>
</evidence>
<dbReference type="InterPro" id="IPR002716">
    <property type="entry name" value="PIN_dom"/>
</dbReference>
<dbReference type="CDD" id="cd09854">
    <property type="entry name" value="PIN_VapC-like"/>
    <property type="match status" value="1"/>
</dbReference>
<gene>
    <name evidence="2" type="ORF">E6A55_05585</name>
</gene>
<dbReference type="InterPro" id="IPR002850">
    <property type="entry name" value="PIN_toxin-like"/>
</dbReference>
<accession>A0AAE5ZC01</accession>
<evidence type="ECO:0000313" key="3">
    <source>
        <dbReference type="Proteomes" id="UP000296079"/>
    </source>
</evidence>